<accession>A0A0F9GK72</accession>
<organism evidence="1">
    <name type="scientific">marine sediment metagenome</name>
    <dbReference type="NCBI Taxonomy" id="412755"/>
    <lineage>
        <taxon>unclassified sequences</taxon>
        <taxon>metagenomes</taxon>
        <taxon>ecological metagenomes</taxon>
    </lineage>
</organism>
<proteinExistence type="predicted"/>
<name>A0A0F9GK72_9ZZZZ</name>
<evidence type="ECO:0000313" key="1">
    <source>
        <dbReference type="EMBL" id="KKL90881.1"/>
    </source>
</evidence>
<reference evidence="1" key="1">
    <citation type="journal article" date="2015" name="Nature">
        <title>Complex archaea that bridge the gap between prokaryotes and eukaryotes.</title>
        <authorList>
            <person name="Spang A."/>
            <person name="Saw J.H."/>
            <person name="Jorgensen S.L."/>
            <person name="Zaremba-Niedzwiedzka K."/>
            <person name="Martijn J."/>
            <person name="Lind A.E."/>
            <person name="van Eijk R."/>
            <person name="Schleper C."/>
            <person name="Guy L."/>
            <person name="Ettema T.J."/>
        </authorList>
    </citation>
    <scope>NUCLEOTIDE SEQUENCE</scope>
</reference>
<comment type="caution">
    <text evidence="1">The sequence shown here is derived from an EMBL/GenBank/DDBJ whole genome shotgun (WGS) entry which is preliminary data.</text>
</comment>
<dbReference type="EMBL" id="LAZR01019888">
    <property type="protein sequence ID" value="KKL90881.1"/>
    <property type="molecule type" value="Genomic_DNA"/>
</dbReference>
<dbReference type="AlphaFoldDB" id="A0A0F9GK72"/>
<gene>
    <name evidence="1" type="ORF">LCGC14_1900210</name>
</gene>
<sequence length="79" mass="9336">MKSGFIKANIECIKGENNIPEDLIELIGVEYEWRPCMFRMSDVQLYYPDHSGNHTCIDVEDGYYRIKEPFETIVKLMEE</sequence>
<protein>
    <submittedName>
        <fullName evidence="1">Uncharacterized protein</fullName>
    </submittedName>
</protein>